<feature type="chain" id="PRO_5018571369" description="SH3 domain-containing protein" evidence="1">
    <location>
        <begin position="39"/>
        <end position="506"/>
    </location>
</feature>
<evidence type="ECO:0000313" key="3">
    <source>
        <dbReference type="Proteomes" id="UP000288587"/>
    </source>
</evidence>
<evidence type="ECO:0008006" key="4">
    <source>
        <dbReference type="Google" id="ProtNLM"/>
    </source>
</evidence>
<dbReference type="AlphaFoldDB" id="A0A3S2WPT6"/>
<feature type="signal peptide" evidence="1">
    <location>
        <begin position="1"/>
        <end position="38"/>
    </location>
</feature>
<dbReference type="OrthoDB" id="8879634at2"/>
<dbReference type="RefSeq" id="WP_127683403.1">
    <property type="nucleotide sequence ID" value="NZ_SACM01000003.1"/>
</dbReference>
<protein>
    <recommendedName>
        <fullName evidence="4">SH3 domain-containing protein</fullName>
    </recommendedName>
</protein>
<gene>
    <name evidence="2" type="ORF">EOD73_12855</name>
</gene>
<keyword evidence="3" id="KW-1185">Reference proteome</keyword>
<dbReference type="Proteomes" id="UP000288587">
    <property type="component" value="Unassembled WGS sequence"/>
</dbReference>
<keyword evidence="1" id="KW-0732">Signal</keyword>
<name>A0A3S2WPT6_9BURK</name>
<comment type="caution">
    <text evidence="2">The sequence shown here is derived from an EMBL/GenBank/DDBJ whole genome shotgun (WGS) entry which is preliminary data.</text>
</comment>
<evidence type="ECO:0000313" key="2">
    <source>
        <dbReference type="EMBL" id="RVT85001.1"/>
    </source>
</evidence>
<accession>A0A3S2WPT6</accession>
<dbReference type="EMBL" id="SACM01000003">
    <property type="protein sequence ID" value="RVT85001.1"/>
    <property type="molecule type" value="Genomic_DNA"/>
</dbReference>
<evidence type="ECO:0000256" key="1">
    <source>
        <dbReference type="SAM" id="SignalP"/>
    </source>
</evidence>
<proteinExistence type="predicted"/>
<organism evidence="2 3">
    <name type="scientific">Inhella crocodyli</name>
    <dbReference type="NCBI Taxonomy" id="2499851"/>
    <lineage>
        <taxon>Bacteria</taxon>
        <taxon>Pseudomonadati</taxon>
        <taxon>Pseudomonadota</taxon>
        <taxon>Betaproteobacteria</taxon>
        <taxon>Burkholderiales</taxon>
        <taxon>Sphaerotilaceae</taxon>
        <taxon>Inhella</taxon>
    </lineage>
</organism>
<sequence>MPTLQMHLRHTLAQATAVALASSAAIALALLLPQPAHAASALVLQDGSALRAAPKDAAPLLTPLTRGEALEVRGTQGDWLQVWDHRRERGGFVRAERLLPLTDGASALPELSAQLRLVRRQPGAEALGLGLAAAVIERAPADWLTGPAGAELLDALVEVNERLAERAQAAATPGQQSSAAAQAEVAARYGYPLRPVPLADGSQRLCANPEPARLLRGHPAARPDQQARAALALTRPECLSADTPAHQWAAVHAARAQALDAINLTELPGPLRNRLLLRRVGVLSSLAFSQRGTDATAPAGQALAAWTQLLPAELSDDDAPALREAALRMAPMRWAARPAVREQRLGSGQLVLSAGATPGETCLRWQHPNPEGKWLDTVQRCTHAWVHATSARLSPDGRSLVLAVQPLDGWTELWRLGRDGTVQVLPPSAAVPGLGMAEFAGWAPNKDGLQLLVAREAAAEGKVLRRFEVYGADFVQPQRWATEPTPLAAFQRSADAAWKAGSPLAR</sequence>
<reference evidence="2 3" key="1">
    <citation type="submission" date="2019-01" db="EMBL/GenBank/DDBJ databases">
        <authorList>
            <person name="Chen W.-M."/>
        </authorList>
    </citation>
    <scope>NUCLEOTIDE SEQUENCE [LARGE SCALE GENOMIC DNA]</scope>
    <source>
        <strain evidence="2 3">CCP-18</strain>
    </source>
</reference>